<reference evidence="3 4" key="1">
    <citation type="submission" date="2020-07" db="EMBL/GenBank/DDBJ databases">
        <title>Novel species isolated from subtropical streams in China.</title>
        <authorList>
            <person name="Lu H."/>
        </authorList>
    </citation>
    <scope>NUCLEOTIDE SEQUENCE [LARGE SCALE GENOMIC DNA]</scope>
    <source>
        <strain evidence="3 4">LX47W</strain>
    </source>
</reference>
<dbReference type="GO" id="GO:0000160">
    <property type="term" value="P:phosphorelay signal transduction system"/>
    <property type="evidence" value="ECO:0007669"/>
    <property type="project" value="InterPro"/>
</dbReference>
<keyword evidence="1" id="KW-0597">Phosphoprotein</keyword>
<accession>A0A7W2F982</accession>
<evidence type="ECO:0000259" key="2">
    <source>
        <dbReference type="PROSITE" id="PS50110"/>
    </source>
</evidence>
<dbReference type="PANTHER" id="PTHR43228">
    <property type="entry name" value="TWO-COMPONENT RESPONSE REGULATOR"/>
    <property type="match status" value="1"/>
</dbReference>
<gene>
    <name evidence="3" type="ORF">H3H39_10170</name>
</gene>
<dbReference type="Proteomes" id="UP000573499">
    <property type="component" value="Unassembled WGS sequence"/>
</dbReference>
<dbReference type="SUPFAM" id="SSF52172">
    <property type="entry name" value="CheY-like"/>
    <property type="match status" value="1"/>
</dbReference>
<dbReference type="PROSITE" id="PS50110">
    <property type="entry name" value="RESPONSE_REGULATORY"/>
    <property type="match status" value="1"/>
</dbReference>
<dbReference type="RefSeq" id="WP_182153254.1">
    <property type="nucleotide sequence ID" value="NZ_JACEZU010000004.1"/>
</dbReference>
<sequence>MTALNVLIVDDSIIAIDKLTSMLSELGHNVVRIAATGEQALAAYRECRPDVVTMDITMPDMDGVQATRLIIEEFPDAYIIMATSHGQEKMVLSAIDAGARGYILKPIRPEKLAESMAKAARLRHVSH</sequence>
<dbReference type="EMBL" id="JACEZU010000004">
    <property type="protein sequence ID" value="MBA5687410.1"/>
    <property type="molecule type" value="Genomic_DNA"/>
</dbReference>
<dbReference type="Pfam" id="PF00072">
    <property type="entry name" value="Response_reg"/>
    <property type="match status" value="1"/>
</dbReference>
<dbReference type="InterPro" id="IPR001789">
    <property type="entry name" value="Sig_transdc_resp-reg_receiver"/>
</dbReference>
<evidence type="ECO:0000256" key="1">
    <source>
        <dbReference type="PROSITE-ProRule" id="PRU00169"/>
    </source>
</evidence>
<dbReference type="InterPro" id="IPR052048">
    <property type="entry name" value="ST_Response_Regulator"/>
</dbReference>
<keyword evidence="4" id="KW-1185">Reference proteome</keyword>
<evidence type="ECO:0000313" key="4">
    <source>
        <dbReference type="Proteomes" id="UP000573499"/>
    </source>
</evidence>
<feature type="domain" description="Response regulatory" evidence="2">
    <location>
        <begin position="5"/>
        <end position="120"/>
    </location>
</feature>
<proteinExistence type="predicted"/>
<protein>
    <submittedName>
        <fullName evidence="3">Response regulator</fullName>
    </submittedName>
</protein>
<dbReference type="AlphaFoldDB" id="A0A7W2F982"/>
<dbReference type="SMART" id="SM00448">
    <property type="entry name" value="REC"/>
    <property type="match status" value="1"/>
</dbReference>
<name>A0A7W2F982_9BURK</name>
<organism evidence="3 4">
    <name type="scientific">Rugamonas apoptosis</name>
    <dbReference type="NCBI Taxonomy" id="2758570"/>
    <lineage>
        <taxon>Bacteria</taxon>
        <taxon>Pseudomonadati</taxon>
        <taxon>Pseudomonadota</taxon>
        <taxon>Betaproteobacteria</taxon>
        <taxon>Burkholderiales</taxon>
        <taxon>Oxalobacteraceae</taxon>
        <taxon>Telluria group</taxon>
        <taxon>Rugamonas</taxon>
    </lineage>
</organism>
<dbReference type="InterPro" id="IPR011006">
    <property type="entry name" value="CheY-like_superfamily"/>
</dbReference>
<feature type="modified residue" description="4-aspartylphosphate" evidence="1">
    <location>
        <position position="55"/>
    </location>
</feature>
<dbReference type="Gene3D" id="3.40.50.2300">
    <property type="match status" value="1"/>
</dbReference>
<evidence type="ECO:0000313" key="3">
    <source>
        <dbReference type="EMBL" id="MBA5687410.1"/>
    </source>
</evidence>
<comment type="caution">
    <text evidence="3">The sequence shown here is derived from an EMBL/GenBank/DDBJ whole genome shotgun (WGS) entry which is preliminary data.</text>
</comment>
<dbReference type="PANTHER" id="PTHR43228:SF1">
    <property type="entry name" value="TWO-COMPONENT RESPONSE REGULATOR ARR22"/>
    <property type="match status" value="1"/>
</dbReference>